<evidence type="ECO:0000313" key="3">
    <source>
        <dbReference type="Proteomes" id="UP001362999"/>
    </source>
</evidence>
<feature type="region of interest" description="Disordered" evidence="1">
    <location>
        <begin position="143"/>
        <end position="174"/>
    </location>
</feature>
<dbReference type="Proteomes" id="UP001362999">
    <property type="component" value="Unassembled WGS sequence"/>
</dbReference>
<name>A0AAW0AQT6_9AGAR</name>
<proteinExistence type="predicted"/>
<gene>
    <name evidence="2" type="ORF">R3P38DRAFT_3570813</name>
</gene>
<evidence type="ECO:0000256" key="1">
    <source>
        <dbReference type="SAM" id="MobiDB-lite"/>
    </source>
</evidence>
<dbReference type="AlphaFoldDB" id="A0AAW0AQT6"/>
<organism evidence="2 3">
    <name type="scientific">Favolaschia claudopus</name>
    <dbReference type="NCBI Taxonomy" id="2862362"/>
    <lineage>
        <taxon>Eukaryota</taxon>
        <taxon>Fungi</taxon>
        <taxon>Dikarya</taxon>
        <taxon>Basidiomycota</taxon>
        <taxon>Agaricomycotina</taxon>
        <taxon>Agaricomycetes</taxon>
        <taxon>Agaricomycetidae</taxon>
        <taxon>Agaricales</taxon>
        <taxon>Marasmiineae</taxon>
        <taxon>Mycenaceae</taxon>
        <taxon>Favolaschia</taxon>
    </lineage>
</organism>
<protein>
    <submittedName>
        <fullName evidence="2">Uncharacterized protein</fullName>
    </submittedName>
</protein>
<evidence type="ECO:0000313" key="2">
    <source>
        <dbReference type="EMBL" id="KAK7015367.1"/>
    </source>
</evidence>
<accession>A0AAW0AQT6</accession>
<keyword evidence="3" id="KW-1185">Reference proteome</keyword>
<comment type="caution">
    <text evidence="2">The sequence shown here is derived from an EMBL/GenBank/DDBJ whole genome shotgun (WGS) entry which is preliminary data.</text>
</comment>
<feature type="compositionally biased region" description="Acidic residues" evidence="1">
    <location>
        <begin position="146"/>
        <end position="165"/>
    </location>
</feature>
<dbReference type="EMBL" id="JAWWNJ010000054">
    <property type="protein sequence ID" value="KAK7015367.1"/>
    <property type="molecule type" value="Genomic_DNA"/>
</dbReference>
<sequence length="383" mass="41919">MACVDPHLVSAVDIIIDVDDAALGMSEKAQRSCLRRLLVYMDLTIDAQTQNLRLRIPSDQTMSSSAQNGGASPQSAPRNRLYPMFAVRQSTHTPGSANTAQAPINSTADALFNPPQPPLQPGLISDAALAALFADLNIVSPPEVDNVVDESGGDEVSDDVDETPEPESHPEAERGGICEGFLQTIVTNLQAEIKNNKSGRPSVYDQGTFWYRARDPVFALEATRLSEGGMNPRELYMLDTFLWLPGLKTKLPGEPHVLTCPQPHCLGRLTRKGYNSKPTARRVQGQHRDYFLLSPIASNATNHRESFPAFITARAAIDKPLLAFMRACYNSRCGPKPFSEALSEMHHLDHAQRDRPTIVSLTPSVVDDSVNGPVRLHKSPQLP</sequence>
<reference evidence="2 3" key="1">
    <citation type="journal article" date="2024" name="J Genomics">
        <title>Draft genome sequencing and assembly of Favolaschia claudopus CIRM-BRFM 2984 isolated from oak limbs.</title>
        <authorList>
            <person name="Navarro D."/>
            <person name="Drula E."/>
            <person name="Chaduli D."/>
            <person name="Cazenave R."/>
            <person name="Ahrendt S."/>
            <person name="Wang J."/>
            <person name="Lipzen A."/>
            <person name="Daum C."/>
            <person name="Barry K."/>
            <person name="Grigoriev I.V."/>
            <person name="Favel A."/>
            <person name="Rosso M.N."/>
            <person name="Martin F."/>
        </authorList>
    </citation>
    <scope>NUCLEOTIDE SEQUENCE [LARGE SCALE GENOMIC DNA]</scope>
    <source>
        <strain evidence="2 3">CIRM-BRFM 2984</strain>
    </source>
</reference>